<gene>
    <name evidence="1" type="ORF">B0H17DRAFT_861937</name>
</gene>
<name>A0AAD7CPL4_MYCRO</name>
<feature type="non-terminal residue" evidence="1">
    <location>
        <position position="1"/>
    </location>
</feature>
<feature type="non-terminal residue" evidence="1">
    <location>
        <position position="107"/>
    </location>
</feature>
<evidence type="ECO:0000313" key="1">
    <source>
        <dbReference type="EMBL" id="KAJ7656682.1"/>
    </source>
</evidence>
<dbReference type="AlphaFoldDB" id="A0AAD7CPL4"/>
<keyword evidence="2" id="KW-1185">Reference proteome</keyword>
<reference evidence="1" key="1">
    <citation type="submission" date="2023-03" db="EMBL/GenBank/DDBJ databases">
        <title>Massive genome expansion in bonnet fungi (Mycena s.s.) driven by repeated elements and novel gene families across ecological guilds.</title>
        <authorList>
            <consortium name="Lawrence Berkeley National Laboratory"/>
            <person name="Harder C.B."/>
            <person name="Miyauchi S."/>
            <person name="Viragh M."/>
            <person name="Kuo A."/>
            <person name="Thoen E."/>
            <person name="Andreopoulos B."/>
            <person name="Lu D."/>
            <person name="Skrede I."/>
            <person name="Drula E."/>
            <person name="Henrissat B."/>
            <person name="Morin E."/>
            <person name="Kohler A."/>
            <person name="Barry K."/>
            <person name="LaButti K."/>
            <person name="Morin E."/>
            <person name="Salamov A."/>
            <person name="Lipzen A."/>
            <person name="Mereny Z."/>
            <person name="Hegedus B."/>
            <person name="Baldrian P."/>
            <person name="Stursova M."/>
            <person name="Weitz H."/>
            <person name="Taylor A."/>
            <person name="Grigoriev I.V."/>
            <person name="Nagy L.G."/>
            <person name="Martin F."/>
            <person name="Kauserud H."/>
        </authorList>
    </citation>
    <scope>NUCLEOTIDE SEQUENCE</scope>
    <source>
        <strain evidence="1">CBHHK067</strain>
    </source>
</reference>
<evidence type="ECO:0000313" key="2">
    <source>
        <dbReference type="Proteomes" id="UP001221757"/>
    </source>
</evidence>
<organism evidence="1 2">
    <name type="scientific">Mycena rosella</name>
    <name type="common">Pink bonnet</name>
    <name type="synonym">Agaricus rosellus</name>
    <dbReference type="NCBI Taxonomy" id="1033263"/>
    <lineage>
        <taxon>Eukaryota</taxon>
        <taxon>Fungi</taxon>
        <taxon>Dikarya</taxon>
        <taxon>Basidiomycota</taxon>
        <taxon>Agaricomycotina</taxon>
        <taxon>Agaricomycetes</taxon>
        <taxon>Agaricomycetidae</taxon>
        <taxon>Agaricales</taxon>
        <taxon>Marasmiineae</taxon>
        <taxon>Mycenaceae</taxon>
        <taxon>Mycena</taxon>
    </lineage>
</organism>
<dbReference type="Proteomes" id="UP001221757">
    <property type="component" value="Unassembled WGS sequence"/>
</dbReference>
<protein>
    <submittedName>
        <fullName evidence="1">Uncharacterized protein</fullName>
    </submittedName>
</protein>
<proteinExistence type="predicted"/>
<sequence length="107" mass="12086">RLREALRKDEERIANFLLAILNSDSDRAAVLRLEGDSAQYFLDFVQSALDRGHLIQNEHSSRARRIIIKLSEACDKLPSSLFITGVTERDEHATFGGGFGDIYRASY</sequence>
<accession>A0AAD7CPL4</accession>
<comment type="caution">
    <text evidence="1">The sequence shown here is derived from an EMBL/GenBank/DDBJ whole genome shotgun (WGS) entry which is preliminary data.</text>
</comment>
<dbReference type="EMBL" id="JARKIE010000296">
    <property type="protein sequence ID" value="KAJ7656682.1"/>
    <property type="molecule type" value="Genomic_DNA"/>
</dbReference>